<proteinExistence type="predicted"/>
<evidence type="ECO:0000313" key="1">
    <source>
        <dbReference type="EMBL" id="CAG8836289.1"/>
    </source>
</evidence>
<accession>A0ABN7WMW3</accession>
<keyword evidence="2" id="KW-1185">Reference proteome</keyword>
<feature type="non-terminal residue" evidence="1">
    <location>
        <position position="1"/>
    </location>
</feature>
<sequence>AVSDISQHILRQLLQGEFKNQLFLDKDLANIIQHFRKSNTTDPEKDPKNDASNFLKVLRIFKEEDPTWAEYRDYLKNLFYNIGTLASSWVFSKLIEYLKSVLKDEIFQIQKAPINVCFEYNTQPIPFEQVSLYDNADAIDNTACIEDHLDKRQIALKSLIKHVDVGNIIELWKVQYMNINTILTNCKIFYNFNKESMAQKR</sequence>
<comment type="caution">
    <text evidence="1">The sequence shown here is derived from an EMBL/GenBank/DDBJ whole genome shotgun (WGS) entry which is preliminary data.</text>
</comment>
<protein>
    <submittedName>
        <fullName evidence="1">43401_t:CDS:1</fullName>
    </submittedName>
</protein>
<organism evidence="1 2">
    <name type="scientific">Gigaspora margarita</name>
    <dbReference type="NCBI Taxonomy" id="4874"/>
    <lineage>
        <taxon>Eukaryota</taxon>
        <taxon>Fungi</taxon>
        <taxon>Fungi incertae sedis</taxon>
        <taxon>Mucoromycota</taxon>
        <taxon>Glomeromycotina</taxon>
        <taxon>Glomeromycetes</taxon>
        <taxon>Diversisporales</taxon>
        <taxon>Gigasporaceae</taxon>
        <taxon>Gigaspora</taxon>
    </lineage>
</organism>
<feature type="non-terminal residue" evidence="1">
    <location>
        <position position="201"/>
    </location>
</feature>
<evidence type="ECO:0000313" key="2">
    <source>
        <dbReference type="Proteomes" id="UP000789901"/>
    </source>
</evidence>
<name>A0ABN7WMW3_GIGMA</name>
<dbReference type="Proteomes" id="UP000789901">
    <property type="component" value="Unassembled WGS sequence"/>
</dbReference>
<reference evidence="1 2" key="1">
    <citation type="submission" date="2021-06" db="EMBL/GenBank/DDBJ databases">
        <authorList>
            <person name="Kallberg Y."/>
            <person name="Tangrot J."/>
            <person name="Rosling A."/>
        </authorList>
    </citation>
    <scope>NUCLEOTIDE SEQUENCE [LARGE SCALE GENOMIC DNA]</scope>
    <source>
        <strain evidence="1 2">120-4 pot B 10/14</strain>
    </source>
</reference>
<gene>
    <name evidence="1" type="ORF">GMARGA_LOCUS32964</name>
</gene>
<dbReference type="EMBL" id="CAJVQB010053249">
    <property type="protein sequence ID" value="CAG8836289.1"/>
    <property type="molecule type" value="Genomic_DNA"/>
</dbReference>